<organism evidence="3 4">
    <name type="scientific">Heterodera schachtii</name>
    <name type="common">Sugarbeet cyst nematode worm</name>
    <name type="synonym">Tylenchus schachtii</name>
    <dbReference type="NCBI Taxonomy" id="97005"/>
    <lineage>
        <taxon>Eukaryota</taxon>
        <taxon>Metazoa</taxon>
        <taxon>Ecdysozoa</taxon>
        <taxon>Nematoda</taxon>
        <taxon>Chromadorea</taxon>
        <taxon>Rhabditida</taxon>
        <taxon>Tylenchina</taxon>
        <taxon>Tylenchomorpha</taxon>
        <taxon>Tylenchoidea</taxon>
        <taxon>Heteroderidae</taxon>
        <taxon>Heteroderinae</taxon>
        <taxon>Heterodera</taxon>
    </lineage>
</organism>
<dbReference type="Proteomes" id="UP001620645">
    <property type="component" value="Unassembled WGS sequence"/>
</dbReference>
<dbReference type="InterPro" id="IPR035940">
    <property type="entry name" value="CAP_sf"/>
</dbReference>
<dbReference type="EMBL" id="JBICCN010000212">
    <property type="protein sequence ID" value="KAL3086149.1"/>
    <property type="molecule type" value="Genomic_DNA"/>
</dbReference>
<dbReference type="InterPro" id="IPR014044">
    <property type="entry name" value="CAP_dom"/>
</dbReference>
<dbReference type="SUPFAM" id="SSF55797">
    <property type="entry name" value="PR-1-like"/>
    <property type="match status" value="1"/>
</dbReference>
<dbReference type="CDD" id="cd05380">
    <property type="entry name" value="CAP_euk"/>
    <property type="match status" value="1"/>
</dbReference>
<evidence type="ECO:0000313" key="3">
    <source>
        <dbReference type="EMBL" id="KAL3086149.1"/>
    </source>
</evidence>
<feature type="domain" description="SCP" evidence="2">
    <location>
        <begin position="25"/>
        <end position="55"/>
    </location>
</feature>
<dbReference type="Pfam" id="PF00188">
    <property type="entry name" value="CAP"/>
    <property type="match status" value="1"/>
</dbReference>
<evidence type="ECO:0000259" key="2">
    <source>
        <dbReference type="Pfam" id="PF00188"/>
    </source>
</evidence>
<reference evidence="3 4" key="1">
    <citation type="submission" date="2024-10" db="EMBL/GenBank/DDBJ databases">
        <authorList>
            <person name="Kim D."/>
        </authorList>
    </citation>
    <scope>NUCLEOTIDE SEQUENCE [LARGE SCALE GENOMIC DNA]</scope>
    <source>
        <strain evidence="3">Taebaek</strain>
    </source>
</reference>
<gene>
    <name evidence="3" type="ORF">niasHS_008922</name>
</gene>
<protein>
    <recommendedName>
        <fullName evidence="2">SCP domain-containing protein</fullName>
    </recommendedName>
</protein>
<keyword evidence="4" id="KW-1185">Reference proteome</keyword>
<evidence type="ECO:0000313" key="4">
    <source>
        <dbReference type="Proteomes" id="UP001620645"/>
    </source>
</evidence>
<dbReference type="AlphaFoldDB" id="A0ABD2J222"/>
<sequence length="81" mass="9006">MPQQLPVAVGLGQSGEQKGQKMPTAANMAKMEWDDGLGQTAQNWANKCQIQHSDTEFGENLYFSSWNDFPNKEVLEKSCNA</sequence>
<proteinExistence type="predicted"/>
<accession>A0ABD2J222</accession>
<comment type="caution">
    <text evidence="3">The sequence shown here is derived from an EMBL/GenBank/DDBJ whole genome shotgun (WGS) entry which is preliminary data.</text>
</comment>
<feature type="region of interest" description="Disordered" evidence="1">
    <location>
        <begin position="1"/>
        <end position="22"/>
    </location>
</feature>
<name>A0ABD2J222_HETSC</name>
<evidence type="ECO:0000256" key="1">
    <source>
        <dbReference type="SAM" id="MobiDB-lite"/>
    </source>
</evidence>
<dbReference type="Gene3D" id="3.40.33.10">
    <property type="entry name" value="CAP"/>
    <property type="match status" value="1"/>
</dbReference>